<evidence type="ECO:0000256" key="11">
    <source>
        <dbReference type="PIRSR" id="PIRSR006268-2"/>
    </source>
</evidence>
<dbReference type="PANTHER" id="PTHR30040">
    <property type="entry name" value="THIAMINE BIOSYNTHESIS LIPOPROTEIN APBE"/>
    <property type="match status" value="1"/>
</dbReference>
<evidence type="ECO:0000256" key="6">
    <source>
        <dbReference type="ARBA" id="ARBA00022827"/>
    </source>
</evidence>
<dbReference type="RefSeq" id="WP_111467599.1">
    <property type="nucleotide sequence ID" value="NZ_QKZS01000035.1"/>
</dbReference>
<organism evidence="12 13">
    <name type="scientific">Cereibacter changlensis</name>
    <dbReference type="NCBI Taxonomy" id="402884"/>
    <lineage>
        <taxon>Bacteria</taxon>
        <taxon>Pseudomonadati</taxon>
        <taxon>Pseudomonadota</taxon>
        <taxon>Alphaproteobacteria</taxon>
        <taxon>Rhodobacterales</taxon>
        <taxon>Paracoccaceae</taxon>
        <taxon>Cereibacter</taxon>
    </lineage>
</organism>
<dbReference type="AlphaFoldDB" id="A0A2W7QHF6"/>
<keyword evidence="5 10" id="KW-0479">Metal-binding</keyword>
<dbReference type="InterPro" id="IPR024932">
    <property type="entry name" value="ApbE"/>
</dbReference>
<comment type="catalytic activity">
    <reaction evidence="9 10">
        <text>L-threonyl-[protein] + FAD = FMN-L-threonyl-[protein] + AMP + H(+)</text>
        <dbReference type="Rhea" id="RHEA:36847"/>
        <dbReference type="Rhea" id="RHEA-COMP:11060"/>
        <dbReference type="Rhea" id="RHEA-COMP:11061"/>
        <dbReference type="ChEBI" id="CHEBI:15378"/>
        <dbReference type="ChEBI" id="CHEBI:30013"/>
        <dbReference type="ChEBI" id="CHEBI:57692"/>
        <dbReference type="ChEBI" id="CHEBI:74257"/>
        <dbReference type="ChEBI" id="CHEBI:456215"/>
        <dbReference type="EC" id="2.7.1.180"/>
    </reaction>
</comment>
<comment type="cofactor">
    <cofactor evidence="11">
        <name>Mg(2+)</name>
        <dbReference type="ChEBI" id="CHEBI:18420"/>
    </cofactor>
    <cofactor evidence="11">
        <name>Mn(2+)</name>
        <dbReference type="ChEBI" id="CHEBI:29035"/>
    </cofactor>
    <text evidence="11">Magnesium. Can also use manganese.</text>
</comment>
<evidence type="ECO:0000313" key="12">
    <source>
        <dbReference type="EMBL" id="PZX47541.1"/>
    </source>
</evidence>
<dbReference type="Pfam" id="PF02424">
    <property type="entry name" value="ApbE"/>
    <property type="match status" value="1"/>
</dbReference>
<evidence type="ECO:0000256" key="5">
    <source>
        <dbReference type="ARBA" id="ARBA00022723"/>
    </source>
</evidence>
<evidence type="ECO:0000313" key="13">
    <source>
        <dbReference type="Proteomes" id="UP000249538"/>
    </source>
</evidence>
<dbReference type="Gene3D" id="3.10.520.10">
    <property type="entry name" value="ApbE-like domains"/>
    <property type="match status" value="1"/>
</dbReference>
<keyword evidence="12" id="KW-0449">Lipoprotein</keyword>
<dbReference type="Proteomes" id="UP000249538">
    <property type="component" value="Unassembled WGS sequence"/>
</dbReference>
<evidence type="ECO:0000256" key="4">
    <source>
        <dbReference type="ARBA" id="ARBA00022679"/>
    </source>
</evidence>
<name>A0A2W7QHF6_9RHOB</name>
<proteinExistence type="inferred from homology"/>
<sequence>MPKMSIEPVRHVLSGPTMGTRWSATIYAPAAFDARPVTEALAAEVGRVDDQMSTWKSESDLMRLNAAAPGRWVDIPPDLMTVLECALSVGRLSGGAFDIAVGDAVSAWGFRGCPPDPVRIRAAMSLGRRPAHESIELNADLGRARLHRPAFLDLSGIAKGYAVDRMAETLHSFGIKSALVALDGELQALGTQSGGVPWSIAVERPDPLRRAPLAVLALREAAVATSGDYRHWIDIGAQRLSHTMDPRSGAPLAAPPASVTVVAQSCMKADAWATALTVLGAQRGAEVARDTGLDVLFLERDKERLTQTAVGNLFGDSVKLGEVA</sequence>
<feature type="binding site" evidence="11">
    <location>
        <position position="270"/>
    </location>
    <ligand>
        <name>Mg(2+)</name>
        <dbReference type="ChEBI" id="CHEBI:18420"/>
    </ligand>
</feature>
<evidence type="ECO:0000256" key="3">
    <source>
        <dbReference type="ARBA" id="ARBA00022630"/>
    </source>
</evidence>
<feature type="binding site" evidence="11">
    <location>
        <position position="274"/>
    </location>
    <ligand>
        <name>Mg(2+)</name>
        <dbReference type="ChEBI" id="CHEBI:18420"/>
    </ligand>
</feature>
<keyword evidence="3 10" id="KW-0285">Flavoprotein</keyword>
<keyword evidence="7 10" id="KW-0460">Magnesium</keyword>
<comment type="similarity">
    <text evidence="10">Belongs to the ApbE family.</text>
</comment>
<dbReference type="SUPFAM" id="SSF143631">
    <property type="entry name" value="ApbE-like"/>
    <property type="match status" value="1"/>
</dbReference>
<reference evidence="12 13" key="1">
    <citation type="submission" date="2018-06" db="EMBL/GenBank/DDBJ databases">
        <title>Genomic Encyclopedia of Archaeal and Bacterial Type Strains, Phase II (KMG-II): from individual species to whole genera.</title>
        <authorList>
            <person name="Goeker M."/>
        </authorList>
    </citation>
    <scope>NUCLEOTIDE SEQUENCE [LARGE SCALE GENOMIC DNA]</scope>
    <source>
        <strain evidence="12 13">DSM 18774</strain>
    </source>
</reference>
<evidence type="ECO:0000256" key="1">
    <source>
        <dbReference type="ARBA" id="ARBA00011955"/>
    </source>
</evidence>
<dbReference type="GO" id="GO:0016740">
    <property type="term" value="F:transferase activity"/>
    <property type="evidence" value="ECO:0007669"/>
    <property type="project" value="UniProtKB-UniRule"/>
</dbReference>
<dbReference type="PIRSF" id="PIRSF006268">
    <property type="entry name" value="ApbE"/>
    <property type="match status" value="1"/>
</dbReference>
<keyword evidence="4 10" id="KW-0808">Transferase</keyword>
<dbReference type="InterPro" id="IPR003374">
    <property type="entry name" value="ApbE-like_sf"/>
</dbReference>
<evidence type="ECO:0000256" key="10">
    <source>
        <dbReference type="PIRNR" id="PIRNR006268"/>
    </source>
</evidence>
<evidence type="ECO:0000256" key="8">
    <source>
        <dbReference type="ARBA" id="ARBA00031306"/>
    </source>
</evidence>
<comment type="caution">
    <text evidence="12">The sequence shown here is derived from an EMBL/GenBank/DDBJ whole genome shotgun (WGS) entry which is preliminary data.</text>
</comment>
<feature type="binding site" evidence="11">
    <location>
        <position position="156"/>
    </location>
    <ligand>
        <name>Mg(2+)</name>
        <dbReference type="ChEBI" id="CHEBI:18420"/>
    </ligand>
</feature>
<protein>
    <recommendedName>
        <fullName evidence="2 10">FAD:protein FMN transferase</fullName>
        <ecNumber evidence="1 10">2.7.1.180</ecNumber>
    </recommendedName>
    <alternativeName>
        <fullName evidence="8 10">Flavin transferase</fullName>
    </alternativeName>
</protein>
<evidence type="ECO:0000256" key="9">
    <source>
        <dbReference type="ARBA" id="ARBA00048540"/>
    </source>
</evidence>
<evidence type="ECO:0000256" key="2">
    <source>
        <dbReference type="ARBA" id="ARBA00016337"/>
    </source>
</evidence>
<accession>A0A2W7QHF6</accession>
<gene>
    <name evidence="12" type="ORF">LX76_04490</name>
</gene>
<dbReference type="GO" id="GO:0046872">
    <property type="term" value="F:metal ion binding"/>
    <property type="evidence" value="ECO:0007669"/>
    <property type="project" value="UniProtKB-UniRule"/>
</dbReference>
<dbReference type="EMBL" id="QKZS01000035">
    <property type="protein sequence ID" value="PZX47541.1"/>
    <property type="molecule type" value="Genomic_DNA"/>
</dbReference>
<keyword evidence="6 10" id="KW-0274">FAD</keyword>
<dbReference type="PANTHER" id="PTHR30040:SF2">
    <property type="entry name" value="FAD:PROTEIN FMN TRANSFERASE"/>
    <property type="match status" value="1"/>
</dbReference>
<dbReference type="EC" id="2.7.1.180" evidence="1 10"/>
<evidence type="ECO:0000256" key="7">
    <source>
        <dbReference type="ARBA" id="ARBA00022842"/>
    </source>
</evidence>